<protein>
    <submittedName>
        <fullName evidence="2">Uncharacterized protein</fullName>
    </submittedName>
</protein>
<keyword evidence="1" id="KW-0472">Membrane</keyword>
<organism evidence="2 3">
    <name type="scientific">Ilyodon furcidens</name>
    <name type="common">goldbreast splitfin</name>
    <dbReference type="NCBI Taxonomy" id="33524"/>
    <lineage>
        <taxon>Eukaryota</taxon>
        <taxon>Metazoa</taxon>
        <taxon>Chordata</taxon>
        <taxon>Craniata</taxon>
        <taxon>Vertebrata</taxon>
        <taxon>Euteleostomi</taxon>
        <taxon>Actinopterygii</taxon>
        <taxon>Neopterygii</taxon>
        <taxon>Teleostei</taxon>
        <taxon>Neoteleostei</taxon>
        <taxon>Acanthomorphata</taxon>
        <taxon>Ovalentaria</taxon>
        <taxon>Atherinomorphae</taxon>
        <taxon>Cyprinodontiformes</taxon>
        <taxon>Goodeidae</taxon>
        <taxon>Ilyodon</taxon>
    </lineage>
</organism>
<keyword evidence="3" id="KW-1185">Reference proteome</keyword>
<keyword evidence="1" id="KW-0812">Transmembrane</keyword>
<gene>
    <name evidence="2" type="ORF">ILYODFUR_017209</name>
</gene>
<dbReference type="EMBL" id="JAHRIQ010105874">
    <property type="protein sequence ID" value="MEQ2255750.1"/>
    <property type="molecule type" value="Genomic_DNA"/>
</dbReference>
<sequence length="99" mass="11703">MCKKVLTEIIELFQDIQMFCWLPRAPTAEEAATTQKEEIIYLKKTMWSPDWLLFLMHCIKNKNSENKNNNLFPLAAVMFVFFILMNLRVLSVKSTEKEN</sequence>
<reference evidence="2 3" key="1">
    <citation type="submission" date="2021-06" db="EMBL/GenBank/DDBJ databases">
        <authorList>
            <person name="Palmer J.M."/>
        </authorList>
    </citation>
    <scope>NUCLEOTIDE SEQUENCE [LARGE SCALE GENOMIC DNA]</scope>
    <source>
        <strain evidence="3">if_2019</strain>
        <tissue evidence="2">Muscle</tissue>
    </source>
</reference>
<evidence type="ECO:0000313" key="3">
    <source>
        <dbReference type="Proteomes" id="UP001482620"/>
    </source>
</evidence>
<name>A0ABV0VEP1_9TELE</name>
<keyword evidence="1" id="KW-1133">Transmembrane helix</keyword>
<comment type="caution">
    <text evidence="2">The sequence shown here is derived from an EMBL/GenBank/DDBJ whole genome shotgun (WGS) entry which is preliminary data.</text>
</comment>
<evidence type="ECO:0000256" key="1">
    <source>
        <dbReference type="SAM" id="Phobius"/>
    </source>
</evidence>
<dbReference type="Proteomes" id="UP001482620">
    <property type="component" value="Unassembled WGS sequence"/>
</dbReference>
<feature type="transmembrane region" description="Helical" evidence="1">
    <location>
        <begin position="71"/>
        <end position="90"/>
    </location>
</feature>
<evidence type="ECO:0000313" key="2">
    <source>
        <dbReference type="EMBL" id="MEQ2255750.1"/>
    </source>
</evidence>
<proteinExistence type="predicted"/>
<accession>A0ABV0VEP1</accession>